<dbReference type="RefSeq" id="WP_115921317.1">
    <property type="nucleotide sequence ID" value="NZ_QTUA01000001.1"/>
</dbReference>
<proteinExistence type="predicted"/>
<evidence type="ECO:0000313" key="4">
    <source>
        <dbReference type="Proteomes" id="UP000256253"/>
    </source>
</evidence>
<dbReference type="AlphaFoldDB" id="A0A3D9UMG1"/>
<dbReference type="EMBL" id="QTUA01000001">
    <property type="protein sequence ID" value="REF29170.1"/>
    <property type="molecule type" value="Genomic_DNA"/>
</dbReference>
<gene>
    <name evidence="3" type="ORF">DFJ65_0104</name>
</gene>
<dbReference type="InterPro" id="IPR052698">
    <property type="entry name" value="MoCofactor_Util/Proc"/>
</dbReference>
<dbReference type="Proteomes" id="UP000256253">
    <property type="component" value="Unassembled WGS sequence"/>
</dbReference>
<dbReference type="Pfam" id="PF02625">
    <property type="entry name" value="XdhC_CoxI"/>
    <property type="match status" value="1"/>
</dbReference>
<evidence type="ECO:0000259" key="1">
    <source>
        <dbReference type="Pfam" id="PF02625"/>
    </source>
</evidence>
<evidence type="ECO:0000259" key="2">
    <source>
        <dbReference type="Pfam" id="PF13478"/>
    </source>
</evidence>
<dbReference type="NCBIfam" id="TIGR02964">
    <property type="entry name" value="xanthine_xdhC"/>
    <property type="match status" value="1"/>
</dbReference>
<organism evidence="3 4">
    <name type="scientific">Calidifontibacter indicus</name>
    <dbReference type="NCBI Taxonomy" id="419650"/>
    <lineage>
        <taxon>Bacteria</taxon>
        <taxon>Bacillati</taxon>
        <taxon>Actinomycetota</taxon>
        <taxon>Actinomycetes</taxon>
        <taxon>Micrococcales</taxon>
        <taxon>Dermacoccaceae</taxon>
        <taxon>Calidifontibacter</taxon>
    </lineage>
</organism>
<reference evidence="3 4" key="1">
    <citation type="submission" date="2018-08" db="EMBL/GenBank/DDBJ databases">
        <title>Sequencing the genomes of 1000 actinobacteria strains.</title>
        <authorList>
            <person name="Klenk H.-P."/>
        </authorList>
    </citation>
    <scope>NUCLEOTIDE SEQUENCE [LARGE SCALE GENOMIC DNA]</scope>
    <source>
        <strain evidence="3 4">DSM 22967</strain>
    </source>
</reference>
<dbReference type="InterPro" id="IPR036291">
    <property type="entry name" value="NAD(P)-bd_dom_sf"/>
</dbReference>
<protein>
    <submittedName>
        <fullName evidence="3">Molybdenum cofactor sulfurylase</fullName>
    </submittedName>
</protein>
<dbReference type="InterPro" id="IPR027051">
    <property type="entry name" value="XdhC_Rossmann_dom"/>
</dbReference>
<dbReference type="InterPro" id="IPR003777">
    <property type="entry name" value="XdhC_CoxI"/>
</dbReference>
<dbReference type="OrthoDB" id="61481at2"/>
<keyword evidence="4" id="KW-1185">Reference proteome</keyword>
<feature type="domain" description="XdhC Rossmann" evidence="2">
    <location>
        <begin position="109"/>
        <end position="256"/>
    </location>
</feature>
<dbReference type="PANTHER" id="PTHR30388">
    <property type="entry name" value="ALDEHYDE OXIDOREDUCTASE MOLYBDENUM COFACTOR ASSEMBLY PROTEIN"/>
    <property type="match status" value="1"/>
</dbReference>
<dbReference type="Pfam" id="PF13478">
    <property type="entry name" value="XdhC_C"/>
    <property type="match status" value="1"/>
</dbReference>
<sequence length="272" mass="28978">MHWSEQVHRLRRERVGCVLVTVVSVRGHAPRAAGAKMIVTADTTYGTVGGGNLEETAIARGRQMLEGGIGEVEQLTMSLSEHADNAHGVQCCGGEVVLLLEPQLPVPAVAIFGMGHVGRELAHILGRHDIDLYLADSRAAQIDSLPEDLGETVAQVTVRRVPVPELMLGEVPAGTHVVIMSHDHAEDAALCDAALRCSHLGTIGLIGSNAKWRRFEKTLAAEGHSPESIARIQCPVGFPEITSKEPAAIAVGIAAALLQAFARDRLAERTSR</sequence>
<feature type="domain" description="XdhC- CoxI" evidence="1">
    <location>
        <begin position="11"/>
        <end position="68"/>
    </location>
</feature>
<dbReference type="InterPro" id="IPR014308">
    <property type="entry name" value="Xanthine_DH_XdhC"/>
</dbReference>
<dbReference type="Gene3D" id="3.40.50.720">
    <property type="entry name" value="NAD(P)-binding Rossmann-like Domain"/>
    <property type="match status" value="1"/>
</dbReference>
<name>A0A3D9UMG1_9MICO</name>
<dbReference type="SUPFAM" id="SSF51735">
    <property type="entry name" value="NAD(P)-binding Rossmann-fold domains"/>
    <property type="match status" value="1"/>
</dbReference>
<dbReference type="PANTHER" id="PTHR30388:SF6">
    <property type="entry name" value="XANTHINE DEHYDROGENASE SUBUNIT A-RELATED"/>
    <property type="match status" value="1"/>
</dbReference>
<accession>A0A3D9UMG1</accession>
<comment type="caution">
    <text evidence="3">The sequence shown here is derived from an EMBL/GenBank/DDBJ whole genome shotgun (WGS) entry which is preliminary data.</text>
</comment>
<evidence type="ECO:0000313" key="3">
    <source>
        <dbReference type="EMBL" id="REF29170.1"/>
    </source>
</evidence>